<evidence type="ECO:0000256" key="1">
    <source>
        <dbReference type="SAM" id="MobiDB-lite"/>
    </source>
</evidence>
<reference evidence="2 3" key="1">
    <citation type="submission" date="2017-06" db="EMBL/GenBank/DDBJ databases">
        <title>Comparative genomic analysis of Ambrosia Fusariam Clade fungi.</title>
        <authorList>
            <person name="Stajich J.E."/>
            <person name="Carrillo J."/>
            <person name="Kijimoto T."/>
            <person name="Eskalen A."/>
            <person name="O'Donnell K."/>
            <person name="Kasson M."/>
        </authorList>
    </citation>
    <scope>NUCLEOTIDE SEQUENCE [LARGE SCALE GENOMIC DNA]</scope>
    <source>
        <strain evidence="2">UCR3666</strain>
    </source>
</reference>
<accession>A0A3M2RAL5</accession>
<dbReference type="AlphaFoldDB" id="A0A3M2RAL5"/>
<sequence length="70" mass="7797">MQIRTKSGRFARRIHSPGLLRPKRTSSIPTAATHQPQRDTIVSIVEPPWFQLSPTTTSNVNQRASVCTPS</sequence>
<comment type="caution">
    <text evidence="2">The sequence shown here is derived from an EMBL/GenBank/DDBJ whole genome shotgun (WGS) entry which is preliminary data.</text>
</comment>
<organism evidence="2 3">
    <name type="scientific">Fusarium kuroshium</name>
    <dbReference type="NCBI Taxonomy" id="2010991"/>
    <lineage>
        <taxon>Eukaryota</taxon>
        <taxon>Fungi</taxon>
        <taxon>Dikarya</taxon>
        <taxon>Ascomycota</taxon>
        <taxon>Pezizomycotina</taxon>
        <taxon>Sordariomycetes</taxon>
        <taxon>Hypocreomycetidae</taxon>
        <taxon>Hypocreales</taxon>
        <taxon>Nectriaceae</taxon>
        <taxon>Fusarium</taxon>
        <taxon>Fusarium solani species complex</taxon>
    </lineage>
</organism>
<dbReference type="EMBL" id="NKUJ01000570">
    <property type="protein sequence ID" value="RMJ02352.1"/>
    <property type="molecule type" value="Genomic_DNA"/>
</dbReference>
<dbReference type="Proteomes" id="UP000277212">
    <property type="component" value="Unassembled WGS sequence"/>
</dbReference>
<protein>
    <submittedName>
        <fullName evidence="2">Uncharacterized protein</fullName>
    </submittedName>
</protein>
<gene>
    <name evidence="2" type="ORF">CDV36_015376</name>
</gene>
<feature type="region of interest" description="Disordered" evidence="1">
    <location>
        <begin position="1"/>
        <end position="36"/>
    </location>
</feature>
<evidence type="ECO:0000313" key="3">
    <source>
        <dbReference type="Proteomes" id="UP000277212"/>
    </source>
</evidence>
<feature type="compositionally biased region" description="Polar residues" evidence="1">
    <location>
        <begin position="25"/>
        <end position="36"/>
    </location>
</feature>
<name>A0A3M2RAL5_9HYPO</name>
<evidence type="ECO:0000313" key="2">
    <source>
        <dbReference type="EMBL" id="RMJ02352.1"/>
    </source>
</evidence>
<feature type="compositionally biased region" description="Basic residues" evidence="1">
    <location>
        <begin position="1"/>
        <end position="15"/>
    </location>
</feature>
<proteinExistence type="predicted"/>
<keyword evidence="3" id="KW-1185">Reference proteome</keyword>